<dbReference type="Pfam" id="PF07715">
    <property type="entry name" value="Plug"/>
    <property type="match status" value="1"/>
</dbReference>
<sequence>MNNLSRLPVLAVFTVALLGASTDLILAAENNTTIQLKEVQVIADKEKIKSTLTVPSNQDALKEIQSTPGGANIVAEEKFEKKYTQSFADTLALTPGVYAQKRFGEEVRFSMRGSGLSRGFHMLGIKLLQDGIPFNLADGSGDFQESDFLAQQRIEVYKGGNSLQYGGTALGGTVNMITKNGISHPGQQVRLETGSDDTFRFHLQTGHEFESSDLFLSLSGTTSDDFRDHSEQENIKFNGNFGLRLSDQVESRFYFTTNIISQELPGEIPINTVLTLPETANPDAILSDWQRDINSVRLANKTTFDLGNGRFVDVGAFINHKNLFHPITRFVGVIDQESVDFGFFAQGYGSYNIGQFENNFRAGFTTQFGHTNALLFSNIGGQRGALRSDQDQYAQTAVIYGENHFFVIPELALITGGQIVVAGREADNNLMPARSDSETYATFNPRVGLLYQHSDSIQFFANITRSYEPPDFINLTQAGTMGFIPLDAQRAWTGEIGTRGQYGPVSWDLVFYRAWLDDELLQFATGPGIPASTFNADDTIHQGIEVGLNFMLGQNLLMGGDSLRWSNAYTFSDFYFDGDVQYGNNTIAGQPPHFFQTELRYEHKNGWYIAPNAEVASSAFVDFSNTLKAPDYAIMGFTAGYRVNENIDLFVSGRNLLDEEYAATFSTIASPNPFNTSTFFPGDDRRLFGGVTVNF</sequence>
<name>A0A7T0BU03_9BACT</name>
<dbReference type="Pfam" id="PF00593">
    <property type="entry name" value="TonB_dep_Rec_b-barrel"/>
    <property type="match status" value="1"/>
</dbReference>
<comment type="subcellular location">
    <subcellularLocation>
        <location evidence="1 8">Cell outer membrane</location>
        <topology evidence="1 8">Multi-pass membrane protein</topology>
    </subcellularLocation>
</comment>
<evidence type="ECO:0000256" key="6">
    <source>
        <dbReference type="ARBA" id="ARBA00023136"/>
    </source>
</evidence>
<dbReference type="GO" id="GO:0015344">
    <property type="term" value="F:siderophore uptake transmembrane transporter activity"/>
    <property type="evidence" value="ECO:0007669"/>
    <property type="project" value="TreeGrafter"/>
</dbReference>
<dbReference type="KEGG" id="nli:G3M70_03075"/>
<feature type="domain" description="TonB-dependent receptor plug" evidence="12">
    <location>
        <begin position="64"/>
        <end position="173"/>
    </location>
</feature>
<dbReference type="SUPFAM" id="SSF56935">
    <property type="entry name" value="Porins"/>
    <property type="match status" value="1"/>
</dbReference>
<dbReference type="InterPro" id="IPR012910">
    <property type="entry name" value="Plug_dom"/>
</dbReference>
<evidence type="ECO:0000256" key="1">
    <source>
        <dbReference type="ARBA" id="ARBA00004571"/>
    </source>
</evidence>
<feature type="signal peptide" evidence="10">
    <location>
        <begin position="1"/>
        <end position="27"/>
    </location>
</feature>
<evidence type="ECO:0000256" key="7">
    <source>
        <dbReference type="ARBA" id="ARBA00023237"/>
    </source>
</evidence>
<dbReference type="InterPro" id="IPR036942">
    <property type="entry name" value="Beta-barrel_TonB_sf"/>
</dbReference>
<dbReference type="AlphaFoldDB" id="A0A7T0BU03"/>
<evidence type="ECO:0000256" key="10">
    <source>
        <dbReference type="SAM" id="SignalP"/>
    </source>
</evidence>
<dbReference type="PANTHER" id="PTHR30069:SF28">
    <property type="entry name" value="TONB-DEPENDENT RECEPTOR YNCD-RELATED"/>
    <property type="match status" value="1"/>
</dbReference>
<dbReference type="InterPro" id="IPR037066">
    <property type="entry name" value="Plug_dom_sf"/>
</dbReference>
<reference evidence="13 14" key="1">
    <citation type="submission" date="2020-02" db="EMBL/GenBank/DDBJ databases">
        <title>Genomic and physiological characterization of two novel Nitrospinaceae genera.</title>
        <authorList>
            <person name="Mueller A.J."/>
            <person name="Jung M.-Y."/>
            <person name="Strachan C.R."/>
            <person name="Herbold C.W."/>
            <person name="Kirkegaard R.H."/>
            <person name="Daims H."/>
        </authorList>
    </citation>
    <scope>NUCLEOTIDE SEQUENCE [LARGE SCALE GENOMIC DNA]</scope>
    <source>
        <strain evidence="13">EB</strain>
    </source>
</reference>
<dbReference type="GO" id="GO:0009279">
    <property type="term" value="C:cell outer membrane"/>
    <property type="evidence" value="ECO:0007669"/>
    <property type="project" value="UniProtKB-SubCell"/>
</dbReference>
<dbReference type="Gene3D" id="2.40.170.20">
    <property type="entry name" value="TonB-dependent receptor, beta-barrel domain"/>
    <property type="match status" value="1"/>
</dbReference>
<organism evidence="13 14">
    <name type="scientific">Candidatus Nitronauta litoralis</name>
    <dbReference type="NCBI Taxonomy" id="2705533"/>
    <lineage>
        <taxon>Bacteria</taxon>
        <taxon>Pseudomonadati</taxon>
        <taxon>Nitrospinota/Tectimicrobiota group</taxon>
        <taxon>Nitrospinota</taxon>
        <taxon>Nitrospinia</taxon>
        <taxon>Nitrospinales</taxon>
        <taxon>Nitrospinaceae</taxon>
        <taxon>Candidatus Nitronauta</taxon>
    </lineage>
</organism>
<evidence type="ECO:0000256" key="5">
    <source>
        <dbReference type="ARBA" id="ARBA00023077"/>
    </source>
</evidence>
<evidence type="ECO:0000313" key="13">
    <source>
        <dbReference type="EMBL" id="QPJ60925.1"/>
    </source>
</evidence>
<feature type="chain" id="PRO_5032957564" evidence="10">
    <location>
        <begin position="28"/>
        <end position="695"/>
    </location>
</feature>
<dbReference type="InterPro" id="IPR039426">
    <property type="entry name" value="TonB-dep_rcpt-like"/>
</dbReference>
<evidence type="ECO:0000256" key="9">
    <source>
        <dbReference type="RuleBase" id="RU003357"/>
    </source>
</evidence>
<keyword evidence="6 8" id="KW-0472">Membrane</keyword>
<dbReference type="PROSITE" id="PS52016">
    <property type="entry name" value="TONB_DEPENDENT_REC_3"/>
    <property type="match status" value="1"/>
</dbReference>
<evidence type="ECO:0000256" key="2">
    <source>
        <dbReference type="ARBA" id="ARBA00022448"/>
    </source>
</evidence>
<evidence type="ECO:0000313" key="14">
    <source>
        <dbReference type="Proteomes" id="UP000594688"/>
    </source>
</evidence>
<protein>
    <submittedName>
        <fullName evidence="13">TonB-dependent receptor</fullName>
    </submittedName>
</protein>
<dbReference type="Proteomes" id="UP000594688">
    <property type="component" value="Chromosome"/>
</dbReference>
<evidence type="ECO:0000256" key="4">
    <source>
        <dbReference type="ARBA" id="ARBA00022692"/>
    </source>
</evidence>
<dbReference type="EMBL" id="CP048685">
    <property type="protein sequence ID" value="QPJ60925.1"/>
    <property type="molecule type" value="Genomic_DNA"/>
</dbReference>
<comment type="similarity">
    <text evidence="8 9">Belongs to the TonB-dependent receptor family.</text>
</comment>
<evidence type="ECO:0000259" key="12">
    <source>
        <dbReference type="Pfam" id="PF07715"/>
    </source>
</evidence>
<keyword evidence="3 8" id="KW-1134">Transmembrane beta strand</keyword>
<keyword evidence="4 8" id="KW-0812">Transmembrane</keyword>
<keyword evidence="7 8" id="KW-0998">Cell outer membrane</keyword>
<dbReference type="Gene3D" id="2.170.130.10">
    <property type="entry name" value="TonB-dependent receptor, plug domain"/>
    <property type="match status" value="1"/>
</dbReference>
<keyword evidence="2 8" id="KW-0813">Transport</keyword>
<feature type="domain" description="TonB-dependent receptor-like beta-barrel" evidence="11">
    <location>
        <begin position="196"/>
        <end position="656"/>
    </location>
</feature>
<keyword evidence="13" id="KW-0675">Receptor</keyword>
<proteinExistence type="inferred from homology"/>
<gene>
    <name evidence="13" type="ORF">G3M70_03075</name>
</gene>
<evidence type="ECO:0000259" key="11">
    <source>
        <dbReference type="Pfam" id="PF00593"/>
    </source>
</evidence>
<evidence type="ECO:0000256" key="3">
    <source>
        <dbReference type="ARBA" id="ARBA00022452"/>
    </source>
</evidence>
<evidence type="ECO:0000256" key="8">
    <source>
        <dbReference type="PROSITE-ProRule" id="PRU01360"/>
    </source>
</evidence>
<dbReference type="InterPro" id="IPR000531">
    <property type="entry name" value="Beta-barrel_TonB"/>
</dbReference>
<dbReference type="PANTHER" id="PTHR30069">
    <property type="entry name" value="TONB-DEPENDENT OUTER MEMBRANE RECEPTOR"/>
    <property type="match status" value="1"/>
</dbReference>
<dbReference type="CDD" id="cd01347">
    <property type="entry name" value="ligand_gated_channel"/>
    <property type="match status" value="1"/>
</dbReference>
<accession>A0A7T0BU03</accession>
<dbReference type="GO" id="GO:0044718">
    <property type="term" value="P:siderophore transmembrane transport"/>
    <property type="evidence" value="ECO:0007669"/>
    <property type="project" value="TreeGrafter"/>
</dbReference>
<keyword evidence="10" id="KW-0732">Signal</keyword>
<keyword evidence="5 9" id="KW-0798">TonB box</keyword>